<sequence>MSKFDLTKAFAITLAIGCASAAFAQETTAPAEGAAPTEAAPAAPTEAAPAATEAAPEAAPAADGPGTVYVKATNGDWEERCMRGGEGQPDLCQMYQELKDQTGNNVALISMFPLPAGEQAVAGAVVSVPLLTLLPAGLSMQIDSSKAKSYPYTFCDQASCVARIGFLPEEVAAMKKGNKITMQLVPAQAPDQVVKVEVSLKGFTAAYDAMPPATKP</sequence>
<dbReference type="Gene3D" id="2.60.40.1880">
    <property type="entry name" value="Invasion associated locus B (IalB) protein"/>
    <property type="match status" value="1"/>
</dbReference>
<dbReference type="EMBL" id="JBALHR010000001">
    <property type="protein sequence ID" value="MEH7826887.1"/>
    <property type="molecule type" value="Genomic_DNA"/>
</dbReference>
<evidence type="ECO:0000313" key="4">
    <source>
        <dbReference type="Proteomes" id="UP001431963"/>
    </source>
</evidence>
<name>A0ABU8BQA9_9RHOB</name>
<evidence type="ECO:0000256" key="2">
    <source>
        <dbReference type="SAM" id="SignalP"/>
    </source>
</evidence>
<protein>
    <submittedName>
        <fullName evidence="3">Invasion associated locus B family protein</fullName>
    </submittedName>
</protein>
<evidence type="ECO:0000313" key="3">
    <source>
        <dbReference type="EMBL" id="MEH7826887.1"/>
    </source>
</evidence>
<evidence type="ECO:0000256" key="1">
    <source>
        <dbReference type="SAM" id="MobiDB-lite"/>
    </source>
</evidence>
<reference evidence="3" key="1">
    <citation type="submission" date="2024-02" db="EMBL/GenBank/DDBJ databases">
        <title>Genome sequences of strain Gemmobacter sp. JM10B15.</title>
        <authorList>
            <person name="Zhang M."/>
        </authorList>
    </citation>
    <scope>NUCLEOTIDE SEQUENCE</scope>
    <source>
        <strain evidence="3">JM10B15</strain>
    </source>
</reference>
<proteinExistence type="predicted"/>
<comment type="caution">
    <text evidence="3">The sequence shown here is derived from an EMBL/GenBank/DDBJ whole genome shotgun (WGS) entry which is preliminary data.</text>
</comment>
<accession>A0ABU8BQA9</accession>
<dbReference type="RefSeq" id="WP_335418676.1">
    <property type="nucleotide sequence ID" value="NZ_JBALHR010000001.1"/>
</dbReference>
<gene>
    <name evidence="3" type="ORF">V6590_01875</name>
</gene>
<dbReference type="Pfam" id="PF06776">
    <property type="entry name" value="IalB"/>
    <property type="match status" value="1"/>
</dbReference>
<feature type="chain" id="PRO_5045530691" evidence="2">
    <location>
        <begin position="25"/>
        <end position="216"/>
    </location>
</feature>
<organism evidence="3 4">
    <name type="scientific">Gemmobacter denitrificans</name>
    <dbReference type="NCBI Taxonomy" id="3123040"/>
    <lineage>
        <taxon>Bacteria</taxon>
        <taxon>Pseudomonadati</taxon>
        <taxon>Pseudomonadota</taxon>
        <taxon>Alphaproteobacteria</taxon>
        <taxon>Rhodobacterales</taxon>
        <taxon>Paracoccaceae</taxon>
        <taxon>Gemmobacter</taxon>
    </lineage>
</organism>
<keyword evidence="4" id="KW-1185">Reference proteome</keyword>
<keyword evidence="2" id="KW-0732">Signal</keyword>
<dbReference type="InterPro" id="IPR010642">
    <property type="entry name" value="Invasion_prot_B"/>
</dbReference>
<feature type="signal peptide" evidence="2">
    <location>
        <begin position="1"/>
        <end position="24"/>
    </location>
</feature>
<dbReference type="InterPro" id="IPR038696">
    <property type="entry name" value="IalB_sf"/>
</dbReference>
<feature type="region of interest" description="Disordered" evidence="1">
    <location>
        <begin position="29"/>
        <end position="67"/>
    </location>
</feature>
<dbReference type="Proteomes" id="UP001431963">
    <property type="component" value="Unassembled WGS sequence"/>
</dbReference>